<dbReference type="InterPro" id="IPR027417">
    <property type="entry name" value="P-loop_NTPase"/>
</dbReference>
<dbReference type="PANTHER" id="PTHR32046">
    <property type="entry name" value="G DOMAIN-CONTAINING PROTEIN"/>
    <property type="match status" value="1"/>
</dbReference>
<reference evidence="3" key="1">
    <citation type="submission" date="2021-02" db="EMBL/GenBank/DDBJ databases">
        <authorList>
            <person name="Nowell W R."/>
        </authorList>
    </citation>
    <scope>NUCLEOTIDE SEQUENCE</scope>
</reference>
<protein>
    <recommendedName>
        <fullName evidence="7">G domain-containing protein</fullName>
    </recommendedName>
</protein>
<organism evidence="3 6">
    <name type="scientific">Adineta ricciae</name>
    <name type="common">Rotifer</name>
    <dbReference type="NCBI Taxonomy" id="249248"/>
    <lineage>
        <taxon>Eukaryota</taxon>
        <taxon>Metazoa</taxon>
        <taxon>Spiralia</taxon>
        <taxon>Gnathifera</taxon>
        <taxon>Rotifera</taxon>
        <taxon>Eurotatoria</taxon>
        <taxon>Bdelloidea</taxon>
        <taxon>Adinetida</taxon>
        <taxon>Adinetidae</taxon>
        <taxon>Adineta</taxon>
    </lineage>
</organism>
<feature type="compositionally biased region" description="Polar residues" evidence="2">
    <location>
        <begin position="464"/>
        <end position="492"/>
    </location>
</feature>
<dbReference type="Proteomes" id="UP000663852">
    <property type="component" value="Unassembled WGS sequence"/>
</dbReference>
<evidence type="ECO:0000313" key="6">
    <source>
        <dbReference type="Proteomes" id="UP000663852"/>
    </source>
</evidence>
<dbReference type="SUPFAM" id="SSF52540">
    <property type="entry name" value="P-loop containing nucleoside triphosphate hydrolases"/>
    <property type="match status" value="1"/>
</dbReference>
<evidence type="ECO:0008006" key="7">
    <source>
        <dbReference type="Google" id="ProtNLM"/>
    </source>
</evidence>
<evidence type="ECO:0000313" key="4">
    <source>
        <dbReference type="EMBL" id="CAF1477488.1"/>
    </source>
</evidence>
<feature type="coiled-coil region" evidence="1">
    <location>
        <begin position="353"/>
        <end position="412"/>
    </location>
</feature>
<evidence type="ECO:0000313" key="3">
    <source>
        <dbReference type="EMBL" id="CAF1354768.1"/>
    </source>
</evidence>
<dbReference type="PANTHER" id="PTHR32046:SF12">
    <property type="entry name" value="AIG1-TYPE G DOMAIN-CONTAINING PROTEIN"/>
    <property type="match status" value="1"/>
</dbReference>
<evidence type="ECO:0000256" key="2">
    <source>
        <dbReference type="SAM" id="MobiDB-lite"/>
    </source>
</evidence>
<accession>A0A815HHB4</accession>
<dbReference type="EMBL" id="CAJNOR010004129">
    <property type="protein sequence ID" value="CAF1477488.1"/>
    <property type="molecule type" value="Genomic_DNA"/>
</dbReference>
<keyword evidence="1" id="KW-0175">Coiled coil</keyword>
<dbReference type="AlphaFoldDB" id="A0A815HHB4"/>
<keyword evidence="5" id="KW-1185">Reference proteome</keyword>
<dbReference type="EMBL" id="CAJNOJ010000267">
    <property type="protein sequence ID" value="CAF1354768.1"/>
    <property type="molecule type" value="Genomic_DNA"/>
</dbReference>
<proteinExistence type="predicted"/>
<feature type="compositionally biased region" description="Polar residues" evidence="2">
    <location>
        <begin position="503"/>
        <end position="512"/>
    </location>
</feature>
<dbReference type="OrthoDB" id="2386367at2759"/>
<dbReference type="CDD" id="cd00882">
    <property type="entry name" value="Ras_like_GTPase"/>
    <property type="match status" value="1"/>
</dbReference>
<evidence type="ECO:0000256" key="1">
    <source>
        <dbReference type="SAM" id="Coils"/>
    </source>
</evidence>
<evidence type="ECO:0000313" key="5">
    <source>
        <dbReference type="Proteomes" id="UP000663828"/>
    </source>
</evidence>
<name>A0A815HHB4_ADIRI</name>
<dbReference type="Proteomes" id="UP000663828">
    <property type="component" value="Unassembled WGS sequence"/>
</dbReference>
<feature type="region of interest" description="Disordered" evidence="2">
    <location>
        <begin position="463"/>
        <end position="512"/>
    </location>
</feature>
<sequence length="656" mass="74659">MLNSVRFYSGKSTFINYLANYFKRGSIDNPRVAIPTRFRSTNMGYNHNENFVADVTKSKTTTCYSYTFELQSVKFHIVDTPGINDTGGLCQDNQNMENILSYIQRLPEITALILVINGAVCRATVNICYALRKFQERLPDIIYGNLLIILTNCQSHSVNFNPEDLGLSKGCAVFYMQNSAFSTDPRKWSQQTRDMLEIEFQKSMETFNSIVGTLCRLEGLAITCFKDMNDNRNNIKRELHAVRLMLLDLQNMEDELIGYELSAHIHSSNVEKFRDFIQTKTITRHVAHQTGHHSTTCSSCNKVCHKSCSPDENSNVGNNILHGCSAKQDGFCKICRCPIRLHYYSRITYNDERRTIQEAIRGLQQRHEDAKAEKEKALLKCNAIQDAKKIVDNELKNQYEKIKENIEELRKTCSKTSVVNELYDFIVCLKNDVQQLKQRSVIRKAEAIITDLEKLCKGFENTETRSNITTEPQQSVPTHTNTLEVPATQQPAEETGDDECPSTVRTSESVQNHQALSICSSSQTNGEASQNNVKDVAKIKAPGEMNLNAFTLSELIEISKVNNSADVRKELNNRIHGKTVGLLSNRELFSLCESFVHCRSENVQTLLKQKNRIEEDINKATDYDLFQIEKVDPETLLRLVAVNLLLSPPDEEEEER</sequence>
<comment type="caution">
    <text evidence="3">The sequence shown here is derived from an EMBL/GenBank/DDBJ whole genome shotgun (WGS) entry which is preliminary data.</text>
</comment>
<gene>
    <name evidence="3" type="ORF">EDS130_LOCUS33484</name>
    <name evidence="4" type="ORF">XAT740_LOCUS38338</name>
</gene>
<dbReference type="Gene3D" id="3.40.50.300">
    <property type="entry name" value="P-loop containing nucleotide triphosphate hydrolases"/>
    <property type="match status" value="1"/>
</dbReference>